<reference evidence="2" key="1">
    <citation type="journal article" date="2017" name="Nature">
        <title>The sunflower genome provides insights into oil metabolism, flowering and Asterid evolution.</title>
        <authorList>
            <person name="Badouin H."/>
            <person name="Gouzy J."/>
            <person name="Grassa C.J."/>
            <person name="Murat F."/>
            <person name="Staton S.E."/>
            <person name="Cottret L."/>
            <person name="Lelandais-Briere C."/>
            <person name="Owens G.L."/>
            <person name="Carrere S."/>
            <person name="Mayjonade B."/>
            <person name="Legrand L."/>
            <person name="Gill N."/>
            <person name="Kane N.C."/>
            <person name="Bowers J.E."/>
            <person name="Hubner S."/>
            <person name="Bellec A."/>
            <person name="Berard A."/>
            <person name="Berges H."/>
            <person name="Blanchet N."/>
            <person name="Boniface M.C."/>
            <person name="Brunel D."/>
            <person name="Catrice O."/>
            <person name="Chaidir N."/>
            <person name="Claudel C."/>
            <person name="Donnadieu C."/>
            <person name="Faraut T."/>
            <person name="Fievet G."/>
            <person name="Helmstetter N."/>
            <person name="King M."/>
            <person name="Knapp S.J."/>
            <person name="Lai Z."/>
            <person name="Le Paslier M.C."/>
            <person name="Lippi Y."/>
            <person name="Lorenzon L."/>
            <person name="Mandel J.R."/>
            <person name="Marage G."/>
            <person name="Marchand G."/>
            <person name="Marquand E."/>
            <person name="Bret-Mestries E."/>
            <person name="Morien E."/>
            <person name="Nambeesan S."/>
            <person name="Nguyen T."/>
            <person name="Pegot-Espagnet P."/>
            <person name="Pouilly N."/>
            <person name="Raftis F."/>
            <person name="Sallet E."/>
            <person name="Schiex T."/>
            <person name="Thomas J."/>
            <person name="Vandecasteele C."/>
            <person name="Vares D."/>
            <person name="Vear F."/>
            <person name="Vautrin S."/>
            <person name="Crespi M."/>
            <person name="Mangin B."/>
            <person name="Burke J.M."/>
            <person name="Salse J."/>
            <person name="Munos S."/>
            <person name="Vincourt P."/>
            <person name="Rieseberg L.H."/>
            <person name="Langlade N.B."/>
        </authorList>
    </citation>
    <scope>NUCLEOTIDE SEQUENCE [LARGE SCALE GENOMIC DNA]</scope>
    <source>
        <strain evidence="2">cv. SF193</strain>
    </source>
</reference>
<proteinExistence type="predicted"/>
<name>A0A251T145_HELAN</name>
<keyword evidence="2" id="KW-1185">Reference proteome</keyword>
<dbReference type="Proteomes" id="UP000215914">
    <property type="component" value="Chromosome 12"/>
</dbReference>
<evidence type="ECO:0000313" key="1">
    <source>
        <dbReference type="EMBL" id="OTG04847.1"/>
    </source>
</evidence>
<dbReference type="InParanoid" id="A0A251T145"/>
<sequence>MEDLFYFLGWKKLIKVVYVYKLVMDSKFRLESFFKPVLSKYVSIKRKVKFHLNFVDSFILLCVFLLKC</sequence>
<dbReference type="AlphaFoldDB" id="A0A251T145"/>
<protein>
    <submittedName>
        <fullName evidence="1">Uncharacterized protein</fullName>
    </submittedName>
</protein>
<evidence type="ECO:0000313" key="2">
    <source>
        <dbReference type="Proteomes" id="UP000215914"/>
    </source>
</evidence>
<organism evidence="1 2">
    <name type="scientific">Helianthus annuus</name>
    <name type="common">Common sunflower</name>
    <dbReference type="NCBI Taxonomy" id="4232"/>
    <lineage>
        <taxon>Eukaryota</taxon>
        <taxon>Viridiplantae</taxon>
        <taxon>Streptophyta</taxon>
        <taxon>Embryophyta</taxon>
        <taxon>Tracheophyta</taxon>
        <taxon>Spermatophyta</taxon>
        <taxon>Magnoliopsida</taxon>
        <taxon>eudicotyledons</taxon>
        <taxon>Gunneridae</taxon>
        <taxon>Pentapetalae</taxon>
        <taxon>asterids</taxon>
        <taxon>campanulids</taxon>
        <taxon>Asterales</taxon>
        <taxon>Asteraceae</taxon>
        <taxon>Asteroideae</taxon>
        <taxon>Heliantheae alliance</taxon>
        <taxon>Heliantheae</taxon>
        <taxon>Helianthus</taxon>
    </lineage>
</organism>
<dbReference type="EMBL" id="CM007901">
    <property type="protein sequence ID" value="OTG04847.1"/>
    <property type="molecule type" value="Genomic_DNA"/>
</dbReference>
<accession>A0A251T145</accession>
<gene>
    <name evidence="1" type="ORF">HannXRQ_Chr12g0366941</name>
</gene>